<keyword evidence="2" id="KW-0408">Iron</keyword>
<comment type="cofactor">
    <cofactor evidence="2">
        <name>heme</name>
        <dbReference type="ChEBI" id="CHEBI:30413"/>
    </cofactor>
</comment>
<dbReference type="Proteomes" id="UP001186944">
    <property type="component" value="Unassembled WGS sequence"/>
</dbReference>
<comment type="similarity">
    <text evidence="1">Belongs to the cytochrome P450 family.</text>
</comment>
<dbReference type="PANTHER" id="PTHR24291:SF175">
    <property type="entry name" value="CYTOCHROME P450"/>
    <property type="match status" value="1"/>
</dbReference>
<evidence type="ECO:0008006" key="6">
    <source>
        <dbReference type="Google" id="ProtNLM"/>
    </source>
</evidence>
<feature type="region of interest" description="Disordered" evidence="3">
    <location>
        <begin position="138"/>
        <end position="173"/>
    </location>
</feature>
<gene>
    <name evidence="4" type="ORF">FSP39_016384</name>
</gene>
<evidence type="ECO:0000313" key="5">
    <source>
        <dbReference type="Proteomes" id="UP001186944"/>
    </source>
</evidence>
<keyword evidence="2" id="KW-0349">Heme</keyword>
<dbReference type="PANTHER" id="PTHR24291">
    <property type="entry name" value="CYTOCHROME P450 FAMILY 4"/>
    <property type="match status" value="1"/>
</dbReference>
<evidence type="ECO:0000313" key="4">
    <source>
        <dbReference type="EMBL" id="KAK3091002.1"/>
    </source>
</evidence>
<dbReference type="GO" id="GO:0004497">
    <property type="term" value="F:monooxygenase activity"/>
    <property type="evidence" value="ECO:0007669"/>
    <property type="project" value="InterPro"/>
</dbReference>
<dbReference type="Gene3D" id="1.10.630.10">
    <property type="entry name" value="Cytochrome P450"/>
    <property type="match status" value="1"/>
</dbReference>
<keyword evidence="5" id="KW-1185">Reference proteome</keyword>
<reference evidence="4" key="1">
    <citation type="submission" date="2019-08" db="EMBL/GenBank/DDBJ databases">
        <title>The improved chromosome-level genome for the pearl oyster Pinctada fucata martensii using PacBio sequencing and Hi-C.</title>
        <authorList>
            <person name="Zheng Z."/>
        </authorList>
    </citation>
    <scope>NUCLEOTIDE SEQUENCE</scope>
    <source>
        <strain evidence="4">ZZ-2019</strain>
        <tissue evidence="4">Adductor muscle</tissue>
    </source>
</reference>
<protein>
    <recommendedName>
        <fullName evidence="6">Cytochrome P450</fullName>
    </recommendedName>
</protein>
<feature type="non-terminal residue" evidence="4">
    <location>
        <position position="1"/>
    </location>
</feature>
<dbReference type="InterPro" id="IPR001128">
    <property type="entry name" value="Cyt_P450"/>
</dbReference>
<dbReference type="AlphaFoldDB" id="A0AA89C1P3"/>
<evidence type="ECO:0000256" key="1">
    <source>
        <dbReference type="ARBA" id="ARBA00010617"/>
    </source>
</evidence>
<evidence type="ECO:0000256" key="3">
    <source>
        <dbReference type="SAM" id="MobiDB-lite"/>
    </source>
</evidence>
<name>A0AA89C1P3_PINIB</name>
<comment type="caution">
    <text evidence="4">The sequence shown here is derived from an EMBL/GenBank/DDBJ whole genome shotgun (WGS) entry which is preliminary data.</text>
</comment>
<dbReference type="PRINTS" id="PR00463">
    <property type="entry name" value="EP450I"/>
</dbReference>
<dbReference type="SUPFAM" id="SSF48264">
    <property type="entry name" value="Cytochrome P450"/>
    <property type="match status" value="1"/>
</dbReference>
<dbReference type="EMBL" id="VSWD01000010">
    <property type="protein sequence ID" value="KAK3091002.1"/>
    <property type="molecule type" value="Genomic_DNA"/>
</dbReference>
<dbReference type="PRINTS" id="PR00385">
    <property type="entry name" value="P450"/>
</dbReference>
<dbReference type="InterPro" id="IPR036396">
    <property type="entry name" value="Cyt_P450_sf"/>
</dbReference>
<accession>A0AA89C1P3</accession>
<feature type="compositionally biased region" description="Polar residues" evidence="3">
    <location>
        <begin position="138"/>
        <end position="171"/>
    </location>
</feature>
<organism evidence="4 5">
    <name type="scientific">Pinctada imbricata</name>
    <name type="common">Atlantic pearl-oyster</name>
    <name type="synonym">Pinctada martensii</name>
    <dbReference type="NCBI Taxonomy" id="66713"/>
    <lineage>
        <taxon>Eukaryota</taxon>
        <taxon>Metazoa</taxon>
        <taxon>Spiralia</taxon>
        <taxon>Lophotrochozoa</taxon>
        <taxon>Mollusca</taxon>
        <taxon>Bivalvia</taxon>
        <taxon>Autobranchia</taxon>
        <taxon>Pteriomorphia</taxon>
        <taxon>Pterioida</taxon>
        <taxon>Pterioidea</taxon>
        <taxon>Pteriidae</taxon>
        <taxon>Pinctada</taxon>
    </lineage>
</organism>
<dbReference type="InterPro" id="IPR050196">
    <property type="entry name" value="Cytochrome_P450_Monoox"/>
</dbReference>
<evidence type="ECO:0000256" key="2">
    <source>
        <dbReference type="PIRSR" id="PIRSR602401-1"/>
    </source>
</evidence>
<proteinExistence type="inferred from homology"/>
<feature type="binding site" description="axial binding residue" evidence="2">
    <location>
        <position position="443"/>
    </location>
    <ligand>
        <name>heme</name>
        <dbReference type="ChEBI" id="CHEBI:30413"/>
    </ligand>
    <ligandPart>
        <name>Fe</name>
        <dbReference type="ChEBI" id="CHEBI:18248"/>
    </ligandPart>
</feature>
<keyword evidence="2" id="KW-0479">Metal-binding</keyword>
<dbReference type="InterPro" id="IPR002401">
    <property type="entry name" value="Cyt_P450_E_grp-I"/>
</dbReference>
<dbReference type="GO" id="GO:0005506">
    <property type="term" value="F:iron ion binding"/>
    <property type="evidence" value="ECO:0007669"/>
    <property type="project" value="InterPro"/>
</dbReference>
<dbReference type="GO" id="GO:0020037">
    <property type="term" value="F:heme binding"/>
    <property type="evidence" value="ECO:0007669"/>
    <property type="project" value="InterPro"/>
</dbReference>
<dbReference type="Pfam" id="PF00067">
    <property type="entry name" value="p450"/>
    <property type="match status" value="2"/>
</dbReference>
<sequence length="495" mass="56584">QIPGCPYRPFVGNMVEARKSQAMTNCLKWMKKYNSKIIRFYFYGGEERLLVADPDIFRQVLVTNSKNYVRHQQATRLSDLIGALPLFSLSGEEHHVIRRLTNPAFSLKVLHGMIPVFKERVEKLVDIWSKLINESSTESNTKSRAQSSTESRAQSSTESNTEHSTQSNTECSTEKQEYKFAEVDVQFYLMSVTLDIICQVGFDYELGSLENPGSAGEGKIKSLLNNIRPGLLDFLPFSDKIPTKTNKRFWRDSAFTKEFTEKLIEKRKERVSGSEKRDILSILMDARDEKGSGLSDRQLIGHVFGFLVAGFETTNTSTTWILLKLAENPRVQDKLRKEVTSILEECNYDITHDCLDRMKYLTCVIKETFRLLPPLTCLFKRAIADDIFKGYFIPKGTVVGLHIGALHRLNWEEGDEFIPERFLDSGSVDGTLYVPFGFGPYMCIGHKFSMLEMKTILSILISKFVFDLVPDREYRRVQGVTMRPDPAVHLRISSL</sequence>
<dbReference type="GO" id="GO:0016705">
    <property type="term" value="F:oxidoreductase activity, acting on paired donors, with incorporation or reduction of molecular oxygen"/>
    <property type="evidence" value="ECO:0007669"/>
    <property type="project" value="InterPro"/>
</dbReference>